<proteinExistence type="predicted"/>
<evidence type="ECO:0000313" key="2">
    <source>
        <dbReference type="EMBL" id="MBE3001075.1"/>
    </source>
</evidence>
<feature type="compositionally biased region" description="Acidic residues" evidence="1">
    <location>
        <begin position="11"/>
        <end position="23"/>
    </location>
</feature>
<feature type="region of interest" description="Disordered" evidence="1">
    <location>
        <begin position="1"/>
        <end position="50"/>
    </location>
</feature>
<evidence type="ECO:0000313" key="3">
    <source>
        <dbReference type="Proteomes" id="UP000806528"/>
    </source>
</evidence>
<dbReference type="Proteomes" id="UP000806528">
    <property type="component" value="Unassembled WGS sequence"/>
</dbReference>
<name>A0ABR9PB54_9ACTN</name>
<comment type="caution">
    <text evidence="2">The sequence shown here is derived from an EMBL/GenBank/DDBJ whole genome shotgun (WGS) entry which is preliminary data.</text>
</comment>
<dbReference type="EMBL" id="JADBGI010000020">
    <property type="protein sequence ID" value="MBE3001075.1"/>
    <property type="molecule type" value="Genomic_DNA"/>
</dbReference>
<evidence type="ECO:0008006" key="4">
    <source>
        <dbReference type="Google" id="ProtNLM"/>
    </source>
</evidence>
<accession>A0ABR9PB54</accession>
<feature type="region of interest" description="Disordered" evidence="1">
    <location>
        <begin position="65"/>
        <end position="90"/>
    </location>
</feature>
<dbReference type="RefSeq" id="WP_193123672.1">
    <property type="nucleotide sequence ID" value="NZ_JADBGI010000020.1"/>
</dbReference>
<feature type="compositionally biased region" description="Acidic residues" evidence="1">
    <location>
        <begin position="67"/>
        <end position="90"/>
    </location>
</feature>
<sequence>MSEQPYNVDSDMGDDPQESEVAEAESRMDAPGDDAGYTFVEDDTSEARGISEEVRDERGNFLAREDWDLDGEAAESEAVNEVDPDREDDW</sequence>
<organism evidence="2 3">
    <name type="scientific">Nocardiopsis coralli</name>
    <dbReference type="NCBI Taxonomy" id="2772213"/>
    <lineage>
        <taxon>Bacteria</taxon>
        <taxon>Bacillati</taxon>
        <taxon>Actinomycetota</taxon>
        <taxon>Actinomycetes</taxon>
        <taxon>Streptosporangiales</taxon>
        <taxon>Nocardiopsidaceae</taxon>
        <taxon>Nocardiopsis</taxon>
    </lineage>
</organism>
<evidence type="ECO:0000256" key="1">
    <source>
        <dbReference type="SAM" id="MobiDB-lite"/>
    </source>
</evidence>
<keyword evidence="3" id="KW-1185">Reference proteome</keyword>
<gene>
    <name evidence="2" type="ORF">IDM40_20610</name>
</gene>
<reference evidence="2 3" key="1">
    <citation type="submission" date="2020-09" db="EMBL/GenBank/DDBJ databases">
        <title>Diversity and distribution of actinomycetes associated with coral in the coast of Hainan.</title>
        <authorList>
            <person name="Li F."/>
        </authorList>
    </citation>
    <scope>NUCLEOTIDE SEQUENCE [LARGE SCALE GENOMIC DNA]</scope>
    <source>
        <strain evidence="2 3">HNM0947</strain>
    </source>
</reference>
<protein>
    <recommendedName>
        <fullName evidence="4">DUF5709 domain-containing protein</fullName>
    </recommendedName>
</protein>